<dbReference type="Proteomes" id="UP000235050">
    <property type="component" value="Unassembled WGS sequence"/>
</dbReference>
<evidence type="ECO:0000313" key="2">
    <source>
        <dbReference type="EMBL" id="PLS29919.1"/>
    </source>
</evidence>
<gene>
    <name evidence="2" type="ORF">Uis1B_2249</name>
</gene>
<evidence type="ECO:0000313" key="3">
    <source>
        <dbReference type="Proteomes" id="UP000235050"/>
    </source>
</evidence>
<organism evidence="2 3">
    <name type="scientific">Bifidobacterium margollesii</name>
    <dbReference type="NCBI Taxonomy" id="2020964"/>
    <lineage>
        <taxon>Bacteria</taxon>
        <taxon>Bacillati</taxon>
        <taxon>Actinomycetota</taxon>
        <taxon>Actinomycetes</taxon>
        <taxon>Bifidobacteriales</taxon>
        <taxon>Bifidobacteriaceae</taxon>
        <taxon>Bifidobacterium</taxon>
    </lineage>
</organism>
<dbReference type="RefSeq" id="WP_101618379.1">
    <property type="nucleotide sequence ID" value="NZ_NMWU01000059.1"/>
</dbReference>
<dbReference type="EMBL" id="NMWU01000059">
    <property type="protein sequence ID" value="PLS29919.1"/>
    <property type="molecule type" value="Genomic_DNA"/>
</dbReference>
<keyword evidence="2" id="KW-0808">Transferase</keyword>
<dbReference type="InterPro" id="IPR016181">
    <property type="entry name" value="Acyl_CoA_acyltransferase"/>
</dbReference>
<evidence type="ECO:0000259" key="1">
    <source>
        <dbReference type="PROSITE" id="PS51186"/>
    </source>
</evidence>
<dbReference type="InterPro" id="IPR000182">
    <property type="entry name" value="GNAT_dom"/>
</dbReference>
<dbReference type="Gene3D" id="3.40.630.30">
    <property type="match status" value="1"/>
</dbReference>
<keyword evidence="3" id="KW-1185">Reference proteome</keyword>
<dbReference type="SUPFAM" id="SSF55729">
    <property type="entry name" value="Acyl-CoA N-acyltransferases (Nat)"/>
    <property type="match status" value="1"/>
</dbReference>
<sequence>MGDDGVTGGEDLVGGTAGARDLAHDPCPVRIGPVIDQMEADQAVDLLAEQLRPYPIDAIPQPRRHDDRPFGPTLVGAWADDGLVGAALIGPGVKAAEGLVDVLGGTPASYHAAQVILRYTAMVEGIVVRPDRRREGIGLEIKRWLDVFAAQHGAGLVLGIPVNEGSRRLNEKAGHKVPGPDVALVLQVHDRHGVPVAPPAGQNRSQSEGYSTWEFRPLARMRDAFIQVGQTQGYSIRVGQYPARPEDRADTQAATVGWYRLTAGGYAMETERLPWA</sequence>
<dbReference type="Pfam" id="PF00583">
    <property type="entry name" value="Acetyltransf_1"/>
    <property type="match status" value="1"/>
</dbReference>
<name>A0A2N5J6S4_9BIFI</name>
<reference evidence="2 3" key="1">
    <citation type="submission" date="2017-07" db="EMBL/GenBank/DDBJ databases">
        <title>Bifidobacterium novel species.</title>
        <authorList>
            <person name="Lugli G.A."/>
            <person name="Milani C."/>
            <person name="Duranti S."/>
            <person name="Mangifesta M."/>
        </authorList>
    </citation>
    <scope>NUCLEOTIDE SEQUENCE [LARGE SCALE GENOMIC DNA]</scope>
    <source>
        <strain evidence="3">Uis1B</strain>
    </source>
</reference>
<dbReference type="AlphaFoldDB" id="A0A2N5J6S4"/>
<feature type="domain" description="N-acetyltransferase" evidence="1">
    <location>
        <begin position="29"/>
        <end position="201"/>
    </location>
</feature>
<accession>A0A2N5J6S4</accession>
<dbReference type="GO" id="GO:0016747">
    <property type="term" value="F:acyltransferase activity, transferring groups other than amino-acyl groups"/>
    <property type="evidence" value="ECO:0007669"/>
    <property type="project" value="InterPro"/>
</dbReference>
<comment type="caution">
    <text evidence="2">The sequence shown here is derived from an EMBL/GenBank/DDBJ whole genome shotgun (WGS) entry which is preliminary data.</text>
</comment>
<proteinExistence type="predicted"/>
<protein>
    <submittedName>
        <fullName evidence="2">Acetyl transferase</fullName>
    </submittedName>
</protein>
<dbReference type="PROSITE" id="PS51186">
    <property type="entry name" value="GNAT"/>
    <property type="match status" value="1"/>
</dbReference>
<dbReference type="OrthoDB" id="3259986at2"/>